<dbReference type="Gene3D" id="3.40.50.300">
    <property type="entry name" value="P-loop containing nucleotide triphosphate hydrolases"/>
    <property type="match status" value="1"/>
</dbReference>
<dbReference type="InterPro" id="IPR027417">
    <property type="entry name" value="P-loop_NTPase"/>
</dbReference>
<dbReference type="NCBIfam" id="NF033429">
    <property type="entry name" value="ImuA_translesion"/>
    <property type="match status" value="1"/>
</dbReference>
<dbReference type="PIRSF" id="PIRSF037290">
    <property type="entry name" value="UCP037290"/>
    <property type="match status" value="1"/>
</dbReference>
<evidence type="ECO:0000313" key="1">
    <source>
        <dbReference type="EMBL" id="NWF47691.1"/>
    </source>
</evidence>
<sequence length="225" mass="23937">AVLPGGGWPGHGVTELLSAQSGTLEWRLLGALLRQVCAAGRSVVLVGPPRPPHPPGLRLDGIAEQQLVWVMAETPAERLWSTEQLVKANACGALIAWLPQVRAEQVRRLQVLAAGCAGPVFLCRPATAARESSAAPLRLLARVGADWELLVDVFKRKGPPLETTLHLPSVPGGLQAILTPRLQKPSTLLPLEPAPQTAPFPLPSEADHALVSTPAAVTRRHRLAH</sequence>
<reference evidence="1 2" key="1">
    <citation type="submission" date="2019-09" db="EMBL/GenBank/DDBJ databases">
        <title>Hydrogenophaga aromatica sp. nov., isolated from a para-xylene-degrading enrichment culture.</title>
        <authorList>
            <person name="Tancsics A."/>
            <person name="Banerjee S."/>
        </authorList>
    </citation>
    <scope>NUCLEOTIDE SEQUENCE [LARGE SCALE GENOMIC DNA]</scope>
    <source>
        <strain evidence="1 2">D2P1</strain>
    </source>
</reference>
<gene>
    <name evidence="1" type="primary">imuA</name>
    <name evidence="1" type="ORF">F3K02_20910</name>
</gene>
<dbReference type="InterPro" id="IPR017166">
    <property type="entry name" value="UCP037290"/>
</dbReference>
<proteinExistence type="predicted"/>
<feature type="non-terminal residue" evidence="1">
    <location>
        <position position="1"/>
    </location>
</feature>
<organism evidence="1 2">
    <name type="scientific">Hydrogenophaga aromaticivorans</name>
    <dbReference type="NCBI Taxonomy" id="2610898"/>
    <lineage>
        <taxon>Bacteria</taxon>
        <taxon>Pseudomonadati</taxon>
        <taxon>Pseudomonadota</taxon>
        <taxon>Betaproteobacteria</taxon>
        <taxon>Burkholderiales</taxon>
        <taxon>Comamonadaceae</taxon>
        <taxon>Hydrogenophaga</taxon>
    </lineage>
</organism>
<dbReference type="InterPro" id="IPR047610">
    <property type="entry name" value="ImuA_translesion"/>
</dbReference>
<accession>A0A7Y8GZF9</accession>
<dbReference type="AlphaFoldDB" id="A0A7Y8GZF9"/>
<dbReference type="EMBL" id="VYGV01000018">
    <property type="protein sequence ID" value="NWF47691.1"/>
    <property type="molecule type" value="Genomic_DNA"/>
</dbReference>
<dbReference type="Proteomes" id="UP000545507">
    <property type="component" value="Unassembled WGS sequence"/>
</dbReference>
<name>A0A7Y8GZF9_9BURK</name>
<keyword evidence="2" id="KW-1185">Reference proteome</keyword>
<dbReference type="SUPFAM" id="SSF52540">
    <property type="entry name" value="P-loop containing nucleoside triphosphate hydrolases"/>
    <property type="match status" value="1"/>
</dbReference>
<comment type="caution">
    <text evidence="1">The sequence shown here is derived from an EMBL/GenBank/DDBJ whole genome shotgun (WGS) entry which is preliminary data.</text>
</comment>
<protein>
    <submittedName>
        <fullName evidence="1">Translesion DNA synthesis-associated protein ImuA</fullName>
    </submittedName>
</protein>
<evidence type="ECO:0000313" key="2">
    <source>
        <dbReference type="Proteomes" id="UP000545507"/>
    </source>
</evidence>
<dbReference type="RefSeq" id="WP_177137605.1">
    <property type="nucleotide sequence ID" value="NZ_VYGV01000018.1"/>
</dbReference>